<evidence type="ECO:0000259" key="1">
    <source>
        <dbReference type="Pfam" id="PF00881"/>
    </source>
</evidence>
<dbReference type="InterPro" id="IPR029479">
    <property type="entry name" value="Nitroreductase"/>
</dbReference>
<feature type="domain" description="Nitroreductase" evidence="1">
    <location>
        <begin position="22"/>
        <end position="77"/>
    </location>
</feature>
<evidence type="ECO:0000313" key="2">
    <source>
        <dbReference type="EMBL" id="MPN61014.1"/>
    </source>
</evidence>
<dbReference type="EMBL" id="VSSQ01137046">
    <property type="protein sequence ID" value="MPN61014.1"/>
    <property type="molecule type" value="Genomic_DNA"/>
</dbReference>
<name>A0A645JL16_9ZZZZ</name>
<dbReference type="AlphaFoldDB" id="A0A645JL16"/>
<accession>A0A645JL16</accession>
<dbReference type="GO" id="GO:0016491">
    <property type="term" value="F:oxidoreductase activity"/>
    <property type="evidence" value="ECO:0007669"/>
    <property type="project" value="InterPro"/>
</dbReference>
<comment type="caution">
    <text evidence="2">The sequence shown here is derived from an EMBL/GenBank/DDBJ whole genome shotgun (WGS) entry which is preliminary data.</text>
</comment>
<organism evidence="2">
    <name type="scientific">bioreactor metagenome</name>
    <dbReference type="NCBI Taxonomy" id="1076179"/>
    <lineage>
        <taxon>unclassified sequences</taxon>
        <taxon>metagenomes</taxon>
        <taxon>ecological metagenomes</taxon>
    </lineage>
</organism>
<sequence length="101" mass="11082">MLPLFYQKSDLLAPKNINALNGFASIWCCIENMLLACAAEDLGCALRIPMGEEAAHVAEVLSLPKGYTLPCFLAIGHPADTAPLPQQLPFDLESKLHFNQW</sequence>
<proteinExistence type="predicted"/>
<dbReference type="InterPro" id="IPR000415">
    <property type="entry name" value="Nitroreductase-like"/>
</dbReference>
<dbReference type="Gene3D" id="3.40.109.10">
    <property type="entry name" value="NADH Oxidase"/>
    <property type="match status" value="1"/>
</dbReference>
<dbReference type="SUPFAM" id="SSF55469">
    <property type="entry name" value="FMN-dependent nitroreductase-like"/>
    <property type="match status" value="1"/>
</dbReference>
<protein>
    <recommendedName>
        <fullName evidence="1">Nitroreductase domain-containing protein</fullName>
    </recommendedName>
</protein>
<dbReference type="Pfam" id="PF00881">
    <property type="entry name" value="Nitroreductase"/>
    <property type="match status" value="1"/>
</dbReference>
<gene>
    <name evidence="2" type="ORF">SDC9_208748</name>
</gene>
<reference evidence="2" key="1">
    <citation type="submission" date="2019-08" db="EMBL/GenBank/DDBJ databases">
        <authorList>
            <person name="Kucharzyk K."/>
            <person name="Murdoch R.W."/>
            <person name="Higgins S."/>
            <person name="Loffler F."/>
        </authorList>
    </citation>
    <scope>NUCLEOTIDE SEQUENCE</scope>
</reference>